<evidence type="ECO:0000256" key="1">
    <source>
        <dbReference type="SAM" id="SignalP"/>
    </source>
</evidence>
<dbReference type="Proteomes" id="UP001597460">
    <property type="component" value="Unassembled WGS sequence"/>
</dbReference>
<dbReference type="PANTHER" id="PTHR11731:SF193">
    <property type="entry name" value="DIPEPTIDYL PEPTIDASE 9"/>
    <property type="match status" value="1"/>
</dbReference>
<gene>
    <name evidence="4" type="ORF">ACFSVN_02890</name>
</gene>
<feature type="domain" description="Peptidase S9 prolyl oligopeptidase catalytic" evidence="2">
    <location>
        <begin position="490"/>
        <end position="691"/>
    </location>
</feature>
<dbReference type="InterPro" id="IPR050278">
    <property type="entry name" value="Serine_Prot_S9B/DPPIV"/>
</dbReference>
<dbReference type="Pfam" id="PF00326">
    <property type="entry name" value="Peptidase_S9"/>
    <property type="match status" value="1"/>
</dbReference>
<dbReference type="Pfam" id="PF00930">
    <property type="entry name" value="DPPIV_N"/>
    <property type="match status" value="1"/>
</dbReference>
<reference evidence="5" key="1">
    <citation type="journal article" date="2019" name="Int. J. Syst. Evol. Microbiol.">
        <title>The Global Catalogue of Microorganisms (GCM) 10K type strain sequencing project: providing services to taxonomists for standard genome sequencing and annotation.</title>
        <authorList>
            <consortium name="The Broad Institute Genomics Platform"/>
            <consortium name="The Broad Institute Genome Sequencing Center for Infectious Disease"/>
            <person name="Wu L."/>
            <person name="Ma J."/>
        </authorList>
    </citation>
    <scope>NUCLEOTIDE SEQUENCE [LARGE SCALE GENOMIC DNA]</scope>
    <source>
        <strain evidence="5">KCTC 52042</strain>
    </source>
</reference>
<accession>A0ABW5JJ67</accession>
<comment type="caution">
    <text evidence="4">The sequence shown here is derived from an EMBL/GenBank/DDBJ whole genome shotgun (WGS) entry which is preliminary data.</text>
</comment>
<dbReference type="InterPro" id="IPR011659">
    <property type="entry name" value="WD40"/>
</dbReference>
<keyword evidence="4" id="KW-0378">Hydrolase</keyword>
<dbReference type="SUPFAM" id="SSF53474">
    <property type="entry name" value="alpha/beta-Hydrolases"/>
    <property type="match status" value="1"/>
</dbReference>
<keyword evidence="1" id="KW-0732">Signal</keyword>
<dbReference type="Gene3D" id="2.140.10.30">
    <property type="entry name" value="Dipeptidylpeptidase IV, N-terminal domain"/>
    <property type="match status" value="1"/>
</dbReference>
<dbReference type="SUPFAM" id="SSF82171">
    <property type="entry name" value="DPP6 N-terminal domain-like"/>
    <property type="match status" value="1"/>
</dbReference>
<dbReference type="EMBL" id="JBHULI010000003">
    <property type="protein sequence ID" value="MFD2531387.1"/>
    <property type="molecule type" value="Genomic_DNA"/>
</dbReference>
<dbReference type="Pfam" id="PF07676">
    <property type="entry name" value="PD40"/>
    <property type="match status" value="1"/>
</dbReference>
<organism evidence="4 5">
    <name type="scientific">Gracilimonas halophila</name>
    <dbReference type="NCBI Taxonomy" id="1834464"/>
    <lineage>
        <taxon>Bacteria</taxon>
        <taxon>Pseudomonadati</taxon>
        <taxon>Balneolota</taxon>
        <taxon>Balneolia</taxon>
        <taxon>Balneolales</taxon>
        <taxon>Balneolaceae</taxon>
        <taxon>Gracilimonas</taxon>
    </lineage>
</organism>
<dbReference type="PANTHER" id="PTHR11731">
    <property type="entry name" value="PROTEASE FAMILY S9B,C DIPEPTIDYL-PEPTIDASE IV-RELATED"/>
    <property type="match status" value="1"/>
</dbReference>
<keyword evidence="5" id="KW-1185">Reference proteome</keyword>
<dbReference type="GO" id="GO:0016787">
    <property type="term" value="F:hydrolase activity"/>
    <property type="evidence" value="ECO:0007669"/>
    <property type="project" value="UniProtKB-KW"/>
</dbReference>
<name>A0ABW5JJ67_9BACT</name>
<dbReference type="InterPro" id="IPR001375">
    <property type="entry name" value="Peptidase_S9_cat"/>
</dbReference>
<dbReference type="InterPro" id="IPR029058">
    <property type="entry name" value="AB_hydrolase_fold"/>
</dbReference>
<sequence>MKKYVTVVFLMLFVGVEVSAQQFPEKLTIKDIFHEPFIPGTRPSFSHFSPNGKTIYFNWSDSATSNTELFQVGLSGKNQKKAPKDIVRNYELSPDGSKLLYTESGDLMLADANFENERLVVASKGFDYNPVWNPDGTRFAFVQNGDVWISGVEEAYIEQITNKEEGEPNYSVAGWAGDKIVLSQWDTSDYEEYYFPEYAGRLVETGATRRGIPSRIISIAAIDSGEVTEIFDHHGYLSVDVSASGKFVAIDATDPPQKKRTIKVFNMKDLSSNVLFEDSTKGWIYNTNMEFAPATDRLMFQSERDGWNHIYTVNPDGSGFEQHTFGEYDIPWASWIDERTIAMATSEMDPGEIHLYKLDIIRNLPTKLTAEEGYRRDFRMSHDRRFIVYNKTFFNEPFDLYVVDTVIPLREVQLTNSVPESFYEYDWQKEQYVRFTGRDGNTRLSMSVLKPEKRNPKGNPVVVFVHGAGSLQNVYKGWSNNYWREYMFHQYLNQQGYYVIEVDYRHSTGYGRKFREDVTNWMGKYETEDIEDGLAFLADNFEKADTSRVGIYGGSYGGFMALYAVGVSPEKFDAAAGLRSVTNWENYYYANPGYTLPRLGKPDVDSLNYARSSPITYADSLQQPVILLHGLIDNNVGFQDAVHYIERLIQNGNEEFEMMMYPTERHSFRDEDAWYDEYRRIYEFFNKHLKES</sequence>
<dbReference type="Gene3D" id="3.40.50.1820">
    <property type="entry name" value="alpha/beta hydrolase"/>
    <property type="match status" value="1"/>
</dbReference>
<evidence type="ECO:0000313" key="5">
    <source>
        <dbReference type="Proteomes" id="UP001597460"/>
    </source>
</evidence>
<evidence type="ECO:0000313" key="4">
    <source>
        <dbReference type="EMBL" id="MFD2531387.1"/>
    </source>
</evidence>
<dbReference type="RefSeq" id="WP_390298344.1">
    <property type="nucleotide sequence ID" value="NZ_JBHULI010000003.1"/>
</dbReference>
<dbReference type="InterPro" id="IPR002469">
    <property type="entry name" value="Peptidase_S9B_N"/>
</dbReference>
<feature type="signal peptide" evidence="1">
    <location>
        <begin position="1"/>
        <end position="20"/>
    </location>
</feature>
<feature type="domain" description="Dipeptidylpeptidase IV N-terminal" evidence="3">
    <location>
        <begin position="239"/>
        <end position="390"/>
    </location>
</feature>
<proteinExistence type="predicted"/>
<evidence type="ECO:0000259" key="2">
    <source>
        <dbReference type="Pfam" id="PF00326"/>
    </source>
</evidence>
<evidence type="ECO:0000259" key="3">
    <source>
        <dbReference type="Pfam" id="PF00930"/>
    </source>
</evidence>
<feature type="chain" id="PRO_5047266571" evidence="1">
    <location>
        <begin position="21"/>
        <end position="692"/>
    </location>
</feature>
<protein>
    <submittedName>
        <fullName evidence="4">Alpha/beta fold hydrolase</fullName>
    </submittedName>
</protein>